<dbReference type="AlphaFoldDB" id="A0A6J7FAG2"/>
<proteinExistence type="predicted"/>
<name>A0A6J7FAG2_9ZZZZ</name>
<gene>
    <name evidence="1" type="ORF">UFOPK3376_02912</name>
</gene>
<evidence type="ECO:0000313" key="1">
    <source>
        <dbReference type="EMBL" id="CAB4891991.1"/>
    </source>
</evidence>
<sequence length="468" mass="48040">MRIGHGVKSMVVTAFSVAALSVVAMVGFAPAVHAEIVGLGAGGEYHPLTPDRIYDTRPSIAHPSGINSAGVPIVTSPAGGFTDVQILGRGGVPDAAGDVLAVVVSITVTGPSSGGYLQAYPSGAAAGISSVVNFAAGQTVPNLTVATVGANGKLTVRLSTPVVGTADILIDVFGWFSTSAFATNGARFIPVGPGRIWDTREASFNGTGQPIGQAQTITVPIRGADSQIPATTDIIPNDPNVVGVVLNVTGINTEPNNLPTFVSVLPESPGRPPTTSNLNLGQNQIKANLVIVPVTDADGAIRIYNSSGRTHVAVDVVGYMMANVDDVVHPRQGRVIPLTAPFRAFDTRDVGFGNAQLGPGQAEAWSFSQFVASVTLGGQPVGNQLALLGNLTGTGLTRVLPYVPVASFFTMYPGDVGRPLTSNINLTEGVNVPNMAVLKLGANSQIKAFNSAGYVHYLFDVSAVVLGD</sequence>
<dbReference type="EMBL" id="CAFBLP010000115">
    <property type="protein sequence ID" value="CAB4891991.1"/>
    <property type="molecule type" value="Genomic_DNA"/>
</dbReference>
<reference evidence="1" key="1">
    <citation type="submission" date="2020-05" db="EMBL/GenBank/DDBJ databases">
        <authorList>
            <person name="Chiriac C."/>
            <person name="Salcher M."/>
            <person name="Ghai R."/>
            <person name="Kavagutti S V."/>
        </authorList>
    </citation>
    <scope>NUCLEOTIDE SEQUENCE</scope>
</reference>
<protein>
    <submittedName>
        <fullName evidence="1">Unannotated protein</fullName>
    </submittedName>
</protein>
<organism evidence="1">
    <name type="scientific">freshwater metagenome</name>
    <dbReference type="NCBI Taxonomy" id="449393"/>
    <lineage>
        <taxon>unclassified sequences</taxon>
        <taxon>metagenomes</taxon>
        <taxon>ecological metagenomes</taxon>
    </lineage>
</organism>
<accession>A0A6J7FAG2</accession>